<dbReference type="Proteomes" id="UP000828390">
    <property type="component" value="Unassembled WGS sequence"/>
</dbReference>
<reference evidence="1" key="2">
    <citation type="submission" date="2020-11" db="EMBL/GenBank/DDBJ databases">
        <authorList>
            <person name="McCartney M.A."/>
            <person name="Auch B."/>
            <person name="Kono T."/>
            <person name="Mallez S."/>
            <person name="Becker A."/>
            <person name="Gohl D.M."/>
            <person name="Silverstein K.A.T."/>
            <person name="Koren S."/>
            <person name="Bechman K.B."/>
            <person name="Herman A."/>
            <person name="Abrahante J.E."/>
            <person name="Garbe J."/>
        </authorList>
    </citation>
    <scope>NUCLEOTIDE SEQUENCE</scope>
    <source>
        <strain evidence="1">Duluth1</strain>
        <tissue evidence="1">Whole animal</tissue>
    </source>
</reference>
<dbReference type="AlphaFoldDB" id="A0A9D4NHX4"/>
<comment type="caution">
    <text evidence="1">The sequence shown here is derived from an EMBL/GenBank/DDBJ whole genome shotgun (WGS) entry which is preliminary data.</text>
</comment>
<evidence type="ECO:0000313" key="1">
    <source>
        <dbReference type="EMBL" id="KAH3893502.1"/>
    </source>
</evidence>
<evidence type="ECO:0000313" key="2">
    <source>
        <dbReference type="Proteomes" id="UP000828390"/>
    </source>
</evidence>
<sequence>MNITESPNESETNITQTVSNILRTTADVELKPEDIFAIHRIPTKKGAIRPIIIKQRNNNAKSSIMEKQTPMKTKGFRLVDYVRKHNQGLISRLLYTLI</sequence>
<accession>A0A9D4NHX4</accession>
<proteinExistence type="predicted"/>
<reference evidence="1" key="1">
    <citation type="journal article" date="2019" name="bioRxiv">
        <title>The Genome of the Zebra Mussel, Dreissena polymorpha: A Resource for Invasive Species Research.</title>
        <authorList>
            <person name="McCartney M.A."/>
            <person name="Auch B."/>
            <person name="Kono T."/>
            <person name="Mallez S."/>
            <person name="Zhang Y."/>
            <person name="Obille A."/>
            <person name="Becker A."/>
            <person name="Abrahante J.E."/>
            <person name="Garbe J."/>
            <person name="Badalamenti J.P."/>
            <person name="Herman A."/>
            <person name="Mangelson H."/>
            <person name="Liachko I."/>
            <person name="Sullivan S."/>
            <person name="Sone E.D."/>
            <person name="Koren S."/>
            <person name="Silverstein K.A.T."/>
            <person name="Beckman K.B."/>
            <person name="Gohl D.M."/>
        </authorList>
    </citation>
    <scope>NUCLEOTIDE SEQUENCE</scope>
    <source>
        <strain evidence="1">Duluth1</strain>
        <tissue evidence="1">Whole animal</tissue>
    </source>
</reference>
<keyword evidence="2" id="KW-1185">Reference proteome</keyword>
<organism evidence="1 2">
    <name type="scientific">Dreissena polymorpha</name>
    <name type="common">Zebra mussel</name>
    <name type="synonym">Mytilus polymorpha</name>
    <dbReference type="NCBI Taxonomy" id="45954"/>
    <lineage>
        <taxon>Eukaryota</taxon>
        <taxon>Metazoa</taxon>
        <taxon>Spiralia</taxon>
        <taxon>Lophotrochozoa</taxon>
        <taxon>Mollusca</taxon>
        <taxon>Bivalvia</taxon>
        <taxon>Autobranchia</taxon>
        <taxon>Heteroconchia</taxon>
        <taxon>Euheterodonta</taxon>
        <taxon>Imparidentia</taxon>
        <taxon>Neoheterodontei</taxon>
        <taxon>Myida</taxon>
        <taxon>Dreissenoidea</taxon>
        <taxon>Dreissenidae</taxon>
        <taxon>Dreissena</taxon>
    </lineage>
</organism>
<protein>
    <submittedName>
        <fullName evidence="1">Uncharacterized protein</fullName>
    </submittedName>
</protein>
<name>A0A9D4NHX4_DREPO</name>
<dbReference type="EMBL" id="JAIWYP010000001">
    <property type="protein sequence ID" value="KAH3893502.1"/>
    <property type="molecule type" value="Genomic_DNA"/>
</dbReference>
<gene>
    <name evidence="1" type="ORF">DPMN_017649</name>
</gene>